<comment type="caution">
    <text evidence="1">The sequence shown here is derived from an EMBL/GenBank/DDBJ whole genome shotgun (WGS) entry which is preliminary data.</text>
</comment>
<keyword evidence="2" id="KW-1185">Reference proteome</keyword>
<reference evidence="1 2" key="1">
    <citation type="submission" date="2019-02" db="EMBL/GenBank/DDBJ databases">
        <title>Kribbella capetownensis sp. nov. and Kribbella speibonae sp. nov., isolated from soil.</title>
        <authorList>
            <person name="Curtis S.M."/>
            <person name="Norton I."/>
            <person name="Everest G.J."/>
            <person name="Meyers P.R."/>
        </authorList>
    </citation>
    <scope>NUCLEOTIDE SEQUENCE [LARGE SCALE GENOMIC DNA]</scope>
    <source>
        <strain evidence="1 2">YM53</strain>
    </source>
</reference>
<organism evidence="1 2">
    <name type="scientific">Kribbella capetownensis</name>
    <dbReference type="NCBI Taxonomy" id="1572659"/>
    <lineage>
        <taxon>Bacteria</taxon>
        <taxon>Bacillati</taxon>
        <taxon>Actinomycetota</taxon>
        <taxon>Actinomycetes</taxon>
        <taxon>Propionibacteriales</taxon>
        <taxon>Kribbellaceae</taxon>
        <taxon>Kribbella</taxon>
    </lineage>
</organism>
<name>A0A4R0JJF8_9ACTN</name>
<protein>
    <submittedName>
        <fullName evidence="1">Uncharacterized protein</fullName>
    </submittedName>
</protein>
<gene>
    <name evidence="1" type="ORF">E0H75_29625</name>
</gene>
<accession>A0A4R0JJF8</accession>
<proteinExistence type="predicted"/>
<sequence>MPESVEIDSKKLKAAYDDLDSLVRVVKGRAKAARNETPIPLPSLDGDFNGLVSWLEDQKPELKTRLDLAVLLDTKGTGHATYQVDQDTLDNTKTLLGDALAERGMDLHAGGDAKQVRAYNEILATYAGDGKVMSPMFQKLGPENTLRVLSNVGQASVPPMSEDVEAKKRLMDLYRQGLGAASKEPGFPHESFADGLVKAATKDPEDYVGRGTTGYGLTSALSVLMYNAHFSDSFAKDLALGLDKYERVDHKGQDHLWTNRPDAMGTDFLWDQMLPSDAAPQATTDPLIAMNTMLANSPEAALDFFDDNERQKYYIKDRSWQGDGYQSLSHVLDVASTDPDIIKGPHAKDAAELAGATVNLLSQRRGSLTDMSTLIEDMRGDSAKNFAHILGTYMVGADVVVNGLGGIDDAKAGDDLSEAADIPLDAFGKVGNIPLFDKAALAKFGVLAVSSEDGMLELRNATNRYESQKLSSLANLIKHPRDGFDAREALHGAIGENAHLDGFFLKANGDMAIAEGKEKDEAVGKWIDMGETAVGMIPVPGVDKMAEGVGKEMINMAVDDGKSAGVDGLKEKLAHYEKNAVKKSNNDVDDAVRQQQFLTATTLYENGLANHPDQVEKSPLFKDGQMLTYAQFRQLHDAPQAEALGTLYGGRQGVGNYWDANDYKESLKNEFGDYFG</sequence>
<dbReference type="EMBL" id="SJKD01000007">
    <property type="protein sequence ID" value="TCC45874.1"/>
    <property type="molecule type" value="Genomic_DNA"/>
</dbReference>
<dbReference type="OrthoDB" id="3752094at2"/>
<evidence type="ECO:0000313" key="2">
    <source>
        <dbReference type="Proteomes" id="UP000293342"/>
    </source>
</evidence>
<dbReference type="Proteomes" id="UP000293342">
    <property type="component" value="Unassembled WGS sequence"/>
</dbReference>
<dbReference type="RefSeq" id="WP_131516970.1">
    <property type="nucleotide sequence ID" value="NZ_SJKD01000007.1"/>
</dbReference>
<evidence type="ECO:0000313" key="1">
    <source>
        <dbReference type="EMBL" id="TCC45874.1"/>
    </source>
</evidence>
<dbReference type="AlphaFoldDB" id="A0A4R0JJF8"/>